<feature type="chain" id="PRO_5002772792" evidence="5">
    <location>
        <begin position="29"/>
        <end position="701"/>
    </location>
</feature>
<dbReference type="CAZy" id="GH26">
    <property type="family name" value="Glycoside Hydrolase Family 26"/>
</dbReference>
<dbReference type="HOGENOM" id="CLU_393206_0_0_0"/>
<reference evidence="7 8" key="1">
    <citation type="journal article" date="2011" name="J. Bacteriol.">
        <title>Genome sequence of the verrucomicrobium Opitutus terrae PB90-1, an abundant inhabitant of rice paddy soil ecosystems.</title>
        <authorList>
            <person name="van Passel M.W."/>
            <person name="Kant R."/>
            <person name="Palva A."/>
            <person name="Copeland A."/>
            <person name="Lucas S."/>
            <person name="Lapidus A."/>
            <person name="Glavina del Rio T."/>
            <person name="Pitluck S."/>
            <person name="Goltsman E."/>
            <person name="Clum A."/>
            <person name="Sun H."/>
            <person name="Schmutz J."/>
            <person name="Larimer F.W."/>
            <person name="Land M.L."/>
            <person name="Hauser L."/>
            <person name="Kyrpides N."/>
            <person name="Mikhailova N."/>
            <person name="Richardson P.P."/>
            <person name="Janssen P.H."/>
            <person name="de Vos W.M."/>
            <person name="Smidt H."/>
        </authorList>
    </citation>
    <scope>NUCLEOTIDE SEQUENCE [LARGE SCALE GENOMIC DNA]</scope>
    <source>
        <strain evidence="8">DSM 11246 / JCM 15787 / PB90-1</strain>
    </source>
</reference>
<comment type="similarity">
    <text evidence="1 4">Belongs to the glycosyl hydrolase 26 family.</text>
</comment>
<dbReference type="KEGG" id="ote:Oter_0031"/>
<protein>
    <submittedName>
        <fullName evidence="7">Mannan endo-1,4-beta-mannosidase</fullName>
        <ecNumber evidence="7">3.2.1.78</ecNumber>
    </submittedName>
</protein>
<evidence type="ECO:0000256" key="3">
    <source>
        <dbReference type="ARBA" id="ARBA00023295"/>
    </source>
</evidence>
<dbReference type="SUPFAM" id="SSF51445">
    <property type="entry name" value="(Trans)glycosidases"/>
    <property type="match status" value="1"/>
</dbReference>
<feature type="active site" description="Proton donor" evidence="4">
    <location>
        <position position="199"/>
    </location>
</feature>
<dbReference type="Gene3D" id="2.60.40.10">
    <property type="entry name" value="Immunoglobulins"/>
    <property type="match status" value="1"/>
</dbReference>
<evidence type="ECO:0000313" key="8">
    <source>
        <dbReference type="Proteomes" id="UP000007013"/>
    </source>
</evidence>
<dbReference type="GO" id="GO:0016985">
    <property type="term" value="F:mannan endo-1,4-beta-mannosidase activity"/>
    <property type="evidence" value="ECO:0007669"/>
    <property type="project" value="UniProtKB-EC"/>
</dbReference>
<keyword evidence="8" id="KW-1185">Reference proteome</keyword>
<dbReference type="InterPro" id="IPR013783">
    <property type="entry name" value="Ig-like_fold"/>
</dbReference>
<evidence type="ECO:0000259" key="6">
    <source>
        <dbReference type="PROSITE" id="PS51764"/>
    </source>
</evidence>
<dbReference type="PROSITE" id="PS51764">
    <property type="entry name" value="GH26"/>
    <property type="match status" value="1"/>
</dbReference>
<organism evidence="7 8">
    <name type="scientific">Opitutus terrae (strain DSM 11246 / JCM 15787 / PB90-1)</name>
    <dbReference type="NCBI Taxonomy" id="452637"/>
    <lineage>
        <taxon>Bacteria</taxon>
        <taxon>Pseudomonadati</taxon>
        <taxon>Verrucomicrobiota</taxon>
        <taxon>Opitutia</taxon>
        <taxon>Opitutales</taxon>
        <taxon>Opitutaceae</taxon>
        <taxon>Opitutus</taxon>
    </lineage>
</organism>
<sequence>MNRTTRQLCFPGVAVAVLFALLALRAHATLDAPVSPNALPGVAAELQFFKNIQGRYIVGGQQEIAWSEPRAEEDVNYIVQHTGRTPGLRGFDFLQYTYSSSVRANQHSTERAIAWARAGGLVTYCCHMFMDIGSTNGTPQFYTPGSNGNPTGTNFDIRQAVVAGTPENTEYLAKLDLIAAELRKLRDAGVVVIWRPFHEAGGTWFWWSRYGAAPFKAAWQIMFERFTQIHGLTNLIWCFNPTDASTVMAGWYPGDAMVDMISLDVYPPPGTHPTYSSDYKAMRDFRVGRKVVVMSENGSIPDIDAMFAEGGSWGYFCTWNGFENDLSRNSLAFLDTVFNHARVLTRDELPSQYWFYSPDVVIDTPSQSVTAGANATFTATGPAGAPLRWQCNGVEVPGAGSATLTLTNMQPANTGLYVALSSSGAGERRSAAALVGLSTTAKVVGGGVERWPNIIHQNGNVFDQVQLTGAAEAITADSALGQITRTSFLDVDGDIVQVEFSGPGTLSLVLDEATAPAPAANYNQPDIQYVQGHAGIVITGATADTNVSVFTVGRATAVNQTLFKDEVNYDGVADVAFIAIASSDGRFGDVRAANATFFTLRGYTGLYAPGVVFGGPVYLGNVSAYGSAQSVILLGGVQGASRITGGDLYQENGAVVQVSGLTQLKFTGGSDSHGNAISAKPNAAVLKQNDLDVTAQIVVNP</sequence>
<dbReference type="Gene3D" id="3.20.20.80">
    <property type="entry name" value="Glycosidases"/>
    <property type="match status" value="1"/>
</dbReference>
<evidence type="ECO:0000256" key="2">
    <source>
        <dbReference type="ARBA" id="ARBA00022801"/>
    </source>
</evidence>
<dbReference type="Proteomes" id="UP000007013">
    <property type="component" value="Chromosome"/>
</dbReference>
<dbReference type="PRINTS" id="PR00739">
    <property type="entry name" value="GLHYDRLASE26"/>
</dbReference>
<gene>
    <name evidence="7" type="ordered locus">Oter_0031</name>
</gene>
<keyword evidence="2 4" id="KW-0378">Hydrolase</keyword>
<evidence type="ECO:0000313" key="7">
    <source>
        <dbReference type="EMBL" id="ACB73323.1"/>
    </source>
</evidence>
<dbReference type="EMBL" id="CP001032">
    <property type="protein sequence ID" value="ACB73323.1"/>
    <property type="molecule type" value="Genomic_DNA"/>
</dbReference>
<accession>B1ZWJ9</accession>
<keyword evidence="3 4" id="KW-0326">Glycosidase</keyword>
<dbReference type="InterPro" id="IPR000805">
    <property type="entry name" value="Glyco_hydro_26"/>
</dbReference>
<dbReference type="PANTHER" id="PTHR40079">
    <property type="entry name" value="MANNAN ENDO-1,4-BETA-MANNOSIDASE E-RELATED"/>
    <property type="match status" value="1"/>
</dbReference>
<feature type="domain" description="GH26" evidence="6">
    <location>
        <begin position="40"/>
        <end position="347"/>
    </location>
</feature>
<dbReference type="EC" id="3.2.1.78" evidence="7"/>
<dbReference type="InterPro" id="IPR017853">
    <property type="entry name" value="GH"/>
</dbReference>
<feature type="active site" description="Nucleophile" evidence="4">
    <location>
        <position position="296"/>
    </location>
</feature>
<dbReference type="InterPro" id="IPR036179">
    <property type="entry name" value="Ig-like_dom_sf"/>
</dbReference>
<dbReference type="GO" id="GO:0006080">
    <property type="term" value="P:substituted mannan metabolic process"/>
    <property type="evidence" value="ECO:0007669"/>
    <property type="project" value="InterPro"/>
</dbReference>
<dbReference type="Pfam" id="PF02156">
    <property type="entry name" value="Glyco_hydro_26"/>
    <property type="match status" value="1"/>
</dbReference>
<evidence type="ECO:0000256" key="4">
    <source>
        <dbReference type="PROSITE-ProRule" id="PRU01100"/>
    </source>
</evidence>
<dbReference type="SUPFAM" id="SSF48726">
    <property type="entry name" value="Immunoglobulin"/>
    <property type="match status" value="1"/>
</dbReference>
<dbReference type="eggNOG" id="COG4124">
    <property type="taxonomic scope" value="Bacteria"/>
</dbReference>
<dbReference type="RefSeq" id="WP_012372861.1">
    <property type="nucleotide sequence ID" value="NC_010571.1"/>
</dbReference>
<dbReference type="AlphaFoldDB" id="B1ZWJ9"/>
<feature type="signal peptide" evidence="5">
    <location>
        <begin position="1"/>
        <end position="28"/>
    </location>
</feature>
<dbReference type="STRING" id="452637.Oter_0031"/>
<keyword evidence="5" id="KW-0732">Signal</keyword>
<evidence type="ECO:0000256" key="5">
    <source>
        <dbReference type="SAM" id="SignalP"/>
    </source>
</evidence>
<name>B1ZWJ9_OPITP</name>
<dbReference type="OrthoDB" id="9803686at2"/>
<dbReference type="PANTHER" id="PTHR40079:SF4">
    <property type="entry name" value="GH26 DOMAIN-CONTAINING PROTEIN-RELATED"/>
    <property type="match status" value="1"/>
</dbReference>
<evidence type="ECO:0000256" key="1">
    <source>
        <dbReference type="ARBA" id="ARBA00007754"/>
    </source>
</evidence>
<proteinExistence type="inferred from homology"/>
<dbReference type="InterPro" id="IPR022790">
    <property type="entry name" value="GH26_dom"/>
</dbReference>